<feature type="compositionally biased region" description="Gly residues" evidence="1">
    <location>
        <begin position="32"/>
        <end position="44"/>
    </location>
</feature>
<dbReference type="InterPro" id="IPR051369">
    <property type="entry name" value="GST_Theta"/>
</dbReference>
<dbReference type="PANTHER" id="PTHR43917:SF5">
    <property type="entry name" value="GLUTATHIONE TRANSFERASE"/>
    <property type="match status" value="1"/>
</dbReference>
<feature type="region of interest" description="Disordered" evidence="1">
    <location>
        <begin position="1"/>
        <end position="47"/>
    </location>
</feature>
<proteinExistence type="predicted"/>
<evidence type="ECO:0000256" key="1">
    <source>
        <dbReference type="SAM" id="MobiDB-lite"/>
    </source>
</evidence>
<protein>
    <submittedName>
        <fullName evidence="2">Uncharacterized protein</fullName>
    </submittedName>
</protein>
<keyword evidence="3" id="KW-1185">Reference proteome</keyword>
<sequence>MAGRRLETGGGTEPGEQEWSRVVEEDATQRGGALGRSSSGGGVEGLVRDGAAHPRWVGRPLTPPACSVAILLYLSRKYQTEAHWYPPELQACTRVDEYLAWQHSAIQQPATNTYLCKVSLPAVSCRLGQALFLGSPKSL</sequence>
<dbReference type="Gene3D" id="1.20.1050.10">
    <property type="match status" value="1"/>
</dbReference>
<feature type="compositionally biased region" description="Basic and acidic residues" evidence="1">
    <location>
        <begin position="18"/>
        <end position="28"/>
    </location>
</feature>
<name>A0ABN8YA35_RANTA</name>
<gene>
    <name evidence="2" type="ORF">MRATA1EN1_LOCUS6333</name>
</gene>
<dbReference type="PANTHER" id="PTHR43917">
    <property type="match status" value="1"/>
</dbReference>
<organism evidence="2 3">
    <name type="scientific">Rangifer tarandus platyrhynchus</name>
    <name type="common">Svalbard reindeer</name>
    <dbReference type="NCBI Taxonomy" id="3082113"/>
    <lineage>
        <taxon>Eukaryota</taxon>
        <taxon>Metazoa</taxon>
        <taxon>Chordata</taxon>
        <taxon>Craniata</taxon>
        <taxon>Vertebrata</taxon>
        <taxon>Euteleostomi</taxon>
        <taxon>Mammalia</taxon>
        <taxon>Eutheria</taxon>
        <taxon>Laurasiatheria</taxon>
        <taxon>Artiodactyla</taxon>
        <taxon>Ruminantia</taxon>
        <taxon>Pecora</taxon>
        <taxon>Cervidae</taxon>
        <taxon>Odocoileinae</taxon>
        <taxon>Rangifer</taxon>
    </lineage>
</organism>
<dbReference type="Proteomes" id="UP001176941">
    <property type="component" value="Chromosome 15"/>
</dbReference>
<dbReference type="EMBL" id="OX459951">
    <property type="protein sequence ID" value="CAI9157371.1"/>
    <property type="molecule type" value="Genomic_DNA"/>
</dbReference>
<evidence type="ECO:0000313" key="2">
    <source>
        <dbReference type="EMBL" id="CAI9157371.1"/>
    </source>
</evidence>
<evidence type="ECO:0000313" key="3">
    <source>
        <dbReference type="Proteomes" id="UP001176941"/>
    </source>
</evidence>
<reference evidence="2" key="1">
    <citation type="submission" date="2023-04" db="EMBL/GenBank/DDBJ databases">
        <authorList>
            <consortium name="ELIXIR-Norway"/>
        </authorList>
    </citation>
    <scope>NUCLEOTIDE SEQUENCE [LARGE SCALE GENOMIC DNA]</scope>
</reference>
<accession>A0ABN8YA35</accession>